<dbReference type="InterPro" id="IPR020846">
    <property type="entry name" value="MFS_dom"/>
</dbReference>
<evidence type="ECO:0000256" key="1">
    <source>
        <dbReference type="ARBA" id="ARBA00004141"/>
    </source>
</evidence>
<dbReference type="InterPro" id="IPR011701">
    <property type="entry name" value="MFS"/>
</dbReference>
<feature type="transmembrane region" description="Helical" evidence="6">
    <location>
        <begin position="166"/>
        <end position="186"/>
    </location>
</feature>
<comment type="caution">
    <text evidence="8">The sequence shown here is derived from an EMBL/GenBank/DDBJ whole genome shotgun (WGS) entry which is preliminary data.</text>
</comment>
<dbReference type="InterPro" id="IPR036259">
    <property type="entry name" value="MFS_trans_sf"/>
</dbReference>
<dbReference type="Pfam" id="PF07690">
    <property type="entry name" value="MFS_1"/>
    <property type="match status" value="1"/>
</dbReference>
<feature type="transmembrane region" description="Helical" evidence="6">
    <location>
        <begin position="142"/>
        <end position="159"/>
    </location>
</feature>
<keyword evidence="2" id="KW-0813">Transport</keyword>
<evidence type="ECO:0000259" key="7">
    <source>
        <dbReference type="PROSITE" id="PS50850"/>
    </source>
</evidence>
<keyword evidence="5 6" id="KW-0472">Membrane</keyword>
<feature type="transmembrane region" description="Helical" evidence="6">
    <location>
        <begin position="31"/>
        <end position="54"/>
    </location>
</feature>
<evidence type="ECO:0000313" key="8">
    <source>
        <dbReference type="EMBL" id="KAK4495020.1"/>
    </source>
</evidence>
<evidence type="ECO:0000256" key="6">
    <source>
        <dbReference type="SAM" id="Phobius"/>
    </source>
</evidence>
<sequence>MFSLNCRCVRIVGLIALGVEENLSGVYGWAAWQWLFLIEGVIPMIFALVDLIFVPASPEKLRFFCNEEEKPLILRRSRLAQNTSEIKFRPTLILVLFKDPVFWLCVCIFSGMTFASAAFTNFLPAIIKSFGWSSVTAQGMSVIPYAISAVTTIFWAFVSDRFGQRLLIMMTNILIAIGGFILFLTVHSRAALMVGGLLCPGRSTAWHRHHHDIHSKLAARSHVPSQRPGIALVNAFAQAVSISAGQAFRDPSRLYRKGNIIAMSMLAMAFVTCTGLRLYVTHVNKATSTTLQLAHPLLRHDTDTLSLLLKN</sequence>
<keyword evidence="9" id="KW-1185">Reference proteome</keyword>
<keyword evidence="3 6" id="KW-0812">Transmembrane</keyword>
<organism evidence="8 9">
    <name type="scientific">Zasmidium cellare</name>
    <name type="common">Wine cellar mold</name>
    <name type="synonym">Racodium cellare</name>
    <dbReference type="NCBI Taxonomy" id="395010"/>
    <lineage>
        <taxon>Eukaryota</taxon>
        <taxon>Fungi</taxon>
        <taxon>Dikarya</taxon>
        <taxon>Ascomycota</taxon>
        <taxon>Pezizomycotina</taxon>
        <taxon>Dothideomycetes</taxon>
        <taxon>Dothideomycetidae</taxon>
        <taxon>Mycosphaerellales</taxon>
        <taxon>Mycosphaerellaceae</taxon>
        <taxon>Zasmidium</taxon>
    </lineage>
</organism>
<dbReference type="Proteomes" id="UP001305779">
    <property type="component" value="Unassembled WGS sequence"/>
</dbReference>
<dbReference type="PROSITE" id="PS50850">
    <property type="entry name" value="MFS"/>
    <property type="match status" value="1"/>
</dbReference>
<evidence type="ECO:0000256" key="5">
    <source>
        <dbReference type="ARBA" id="ARBA00023136"/>
    </source>
</evidence>
<evidence type="ECO:0000313" key="9">
    <source>
        <dbReference type="Proteomes" id="UP001305779"/>
    </source>
</evidence>
<proteinExistence type="predicted"/>
<evidence type="ECO:0000256" key="2">
    <source>
        <dbReference type="ARBA" id="ARBA00022448"/>
    </source>
</evidence>
<gene>
    <name evidence="8" type="ORF">PRZ48_013347</name>
</gene>
<feature type="domain" description="Major facilitator superfamily (MFS) profile" evidence="7">
    <location>
        <begin position="1"/>
        <end position="311"/>
    </location>
</feature>
<feature type="transmembrane region" description="Helical" evidence="6">
    <location>
        <begin position="260"/>
        <end position="280"/>
    </location>
</feature>
<dbReference type="SUPFAM" id="SSF103473">
    <property type="entry name" value="MFS general substrate transporter"/>
    <property type="match status" value="1"/>
</dbReference>
<name>A0ABR0E0S7_ZASCE</name>
<feature type="transmembrane region" description="Helical" evidence="6">
    <location>
        <begin position="101"/>
        <end position="122"/>
    </location>
</feature>
<accession>A0ABR0E0S7</accession>
<keyword evidence="4 6" id="KW-1133">Transmembrane helix</keyword>
<dbReference type="PANTHER" id="PTHR43791">
    <property type="entry name" value="PERMEASE-RELATED"/>
    <property type="match status" value="1"/>
</dbReference>
<comment type="subcellular location">
    <subcellularLocation>
        <location evidence="1">Membrane</location>
        <topology evidence="1">Multi-pass membrane protein</topology>
    </subcellularLocation>
</comment>
<evidence type="ECO:0000256" key="4">
    <source>
        <dbReference type="ARBA" id="ARBA00022989"/>
    </source>
</evidence>
<dbReference type="EMBL" id="JAXOVC010000012">
    <property type="protein sequence ID" value="KAK4495020.1"/>
    <property type="molecule type" value="Genomic_DNA"/>
</dbReference>
<evidence type="ECO:0000256" key="3">
    <source>
        <dbReference type="ARBA" id="ARBA00022692"/>
    </source>
</evidence>
<dbReference type="Gene3D" id="1.20.1250.20">
    <property type="entry name" value="MFS general substrate transporter like domains"/>
    <property type="match status" value="1"/>
</dbReference>
<protein>
    <recommendedName>
        <fullName evidence="7">Major facilitator superfamily (MFS) profile domain-containing protein</fullName>
    </recommendedName>
</protein>
<reference evidence="8 9" key="1">
    <citation type="journal article" date="2023" name="G3 (Bethesda)">
        <title>A chromosome-level genome assembly of Zasmidium syzygii isolated from banana leaves.</title>
        <authorList>
            <person name="van Westerhoven A.C."/>
            <person name="Mehrabi R."/>
            <person name="Talebi R."/>
            <person name="Steentjes M.B.F."/>
            <person name="Corcolon B."/>
            <person name="Chong P.A."/>
            <person name="Kema G.H.J."/>
            <person name="Seidl M.F."/>
        </authorList>
    </citation>
    <scope>NUCLEOTIDE SEQUENCE [LARGE SCALE GENOMIC DNA]</scope>
    <source>
        <strain evidence="8 9">P124</strain>
    </source>
</reference>
<dbReference type="PANTHER" id="PTHR43791:SF36">
    <property type="entry name" value="TRANSPORTER, PUTATIVE (AFU_ORTHOLOGUE AFUA_6G08340)-RELATED"/>
    <property type="match status" value="1"/>
</dbReference>